<dbReference type="EMBL" id="MN740328">
    <property type="protein sequence ID" value="QHU00633.1"/>
    <property type="molecule type" value="Genomic_DNA"/>
</dbReference>
<evidence type="ECO:0000313" key="1">
    <source>
        <dbReference type="EMBL" id="QHU00633.1"/>
    </source>
</evidence>
<sequence length="47" mass="5613">MEDIQSLVDDLPVFPVDDRGFYHNMMSLIISQRIRFASWQKNSRENL</sequence>
<name>A0A6C0J5Q7_9ZZZZ</name>
<proteinExistence type="predicted"/>
<organism evidence="1">
    <name type="scientific">viral metagenome</name>
    <dbReference type="NCBI Taxonomy" id="1070528"/>
    <lineage>
        <taxon>unclassified sequences</taxon>
        <taxon>metagenomes</taxon>
        <taxon>organismal metagenomes</taxon>
    </lineage>
</organism>
<accession>A0A6C0J5Q7</accession>
<protein>
    <submittedName>
        <fullName evidence="1">Uncharacterized protein</fullName>
    </submittedName>
</protein>
<reference evidence="1" key="1">
    <citation type="journal article" date="2020" name="Nature">
        <title>Giant virus diversity and host interactions through global metagenomics.</title>
        <authorList>
            <person name="Schulz F."/>
            <person name="Roux S."/>
            <person name="Paez-Espino D."/>
            <person name="Jungbluth S."/>
            <person name="Walsh D.A."/>
            <person name="Denef V.J."/>
            <person name="McMahon K.D."/>
            <person name="Konstantinidis K.T."/>
            <person name="Eloe-Fadrosh E.A."/>
            <person name="Kyrpides N.C."/>
            <person name="Woyke T."/>
        </authorList>
    </citation>
    <scope>NUCLEOTIDE SEQUENCE</scope>
    <source>
        <strain evidence="1">GVMAG-M-3300025860-20</strain>
    </source>
</reference>
<dbReference type="AlphaFoldDB" id="A0A6C0J5Q7"/>